<dbReference type="Proteomes" id="UP000034316">
    <property type="component" value="Unassembled WGS sequence"/>
</dbReference>
<dbReference type="InterPro" id="IPR016064">
    <property type="entry name" value="NAD/diacylglycerol_kinase_sf"/>
</dbReference>
<accession>A0A0G0G8F1</accession>
<dbReference type="SUPFAM" id="SSF111331">
    <property type="entry name" value="NAD kinase/diacylglycerol kinase-like"/>
    <property type="match status" value="1"/>
</dbReference>
<reference evidence="1 2" key="1">
    <citation type="journal article" date="2015" name="Nature">
        <title>rRNA introns, odd ribosomes, and small enigmatic genomes across a large radiation of phyla.</title>
        <authorList>
            <person name="Brown C.T."/>
            <person name="Hug L.A."/>
            <person name="Thomas B.C."/>
            <person name="Sharon I."/>
            <person name="Castelle C.J."/>
            <person name="Singh A."/>
            <person name="Wilkins M.J."/>
            <person name="Williams K.H."/>
            <person name="Banfield J.F."/>
        </authorList>
    </citation>
    <scope>NUCLEOTIDE SEQUENCE [LARGE SCALE GENOMIC DNA]</scope>
</reference>
<gene>
    <name evidence="1" type="ORF">UR93_C0025G0003</name>
</gene>
<dbReference type="STRING" id="1618333.UR93_C0025G0003"/>
<dbReference type="InterPro" id="IPR017438">
    <property type="entry name" value="ATP-NAD_kinase_N"/>
</dbReference>
<evidence type="ECO:0000313" key="2">
    <source>
        <dbReference type="Proteomes" id="UP000034316"/>
    </source>
</evidence>
<dbReference type="EMBL" id="LBRB01000025">
    <property type="protein sequence ID" value="KKP87997.1"/>
    <property type="molecule type" value="Genomic_DNA"/>
</dbReference>
<organism evidence="1 2">
    <name type="scientific">Berkelbacteria bacterium GW2011_GWA2_35_9</name>
    <dbReference type="NCBI Taxonomy" id="1618333"/>
    <lineage>
        <taxon>Bacteria</taxon>
        <taxon>Candidatus Berkelbacteria</taxon>
    </lineage>
</organism>
<proteinExistence type="predicted"/>
<protein>
    <recommendedName>
        <fullName evidence="3">DAGKc domain-containing protein</fullName>
    </recommendedName>
</protein>
<evidence type="ECO:0000313" key="1">
    <source>
        <dbReference type="EMBL" id="KKP87997.1"/>
    </source>
</evidence>
<name>A0A0G0G8F1_9BACT</name>
<sequence>MYYYIFMPPEDRKTKRLYEKIKLKIGLLGISGEMVQSTPLRTVEELTELGLTKGYNTIIAIGKDSFINKVAHFLINISLAQGKENITFGAIPIEYNESKISQMIKIKNLDEAIENLRNRHLEKFDVALIEPNKFFILPIEVYKNKPFYCNLSTKTYFIKTLAEKIKITPSLRCKIMDVRSIPNLFQKATKFLLSTPQGDKYTSSFRAKSFSIESNELIPIQIDNEILAKTPIKLHTIPKLLQLIVPRDKISVINN</sequence>
<evidence type="ECO:0008006" key="3">
    <source>
        <dbReference type="Google" id="ProtNLM"/>
    </source>
</evidence>
<comment type="caution">
    <text evidence="1">The sequence shown here is derived from an EMBL/GenBank/DDBJ whole genome shotgun (WGS) entry which is preliminary data.</text>
</comment>
<dbReference type="Gene3D" id="2.60.200.40">
    <property type="match status" value="1"/>
</dbReference>
<dbReference type="Gene3D" id="3.40.50.10330">
    <property type="entry name" value="Probable inorganic polyphosphate/atp-NAD kinase, domain 1"/>
    <property type="match status" value="1"/>
</dbReference>
<dbReference type="AlphaFoldDB" id="A0A0G0G8F1"/>